<dbReference type="Proteomes" id="UP000030765">
    <property type="component" value="Unassembled WGS sequence"/>
</dbReference>
<evidence type="ECO:0000256" key="1">
    <source>
        <dbReference type="SAM" id="MobiDB-lite"/>
    </source>
</evidence>
<reference evidence="3" key="2">
    <citation type="submission" date="2020-05" db="UniProtKB">
        <authorList>
            <consortium name="EnsemblMetazoa"/>
        </authorList>
    </citation>
    <scope>IDENTIFICATION</scope>
</reference>
<name>A0A084WJ18_ANOSI</name>
<evidence type="ECO:0000313" key="2">
    <source>
        <dbReference type="EMBL" id="KFB50212.1"/>
    </source>
</evidence>
<reference evidence="2 4" key="1">
    <citation type="journal article" date="2014" name="BMC Genomics">
        <title>Genome sequence of Anopheles sinensis provides insight into genetics basis of mosquito competence for malaria parasites.</title>
        <authorList>
            <person name="Zhou D."/>
            <person name="Zhang D."/>
            <person name="Ding G."/>
            <person name="Shi L."/>
            <person name="Hou Q."/>
            <person name="Ye Y."/>
            <person name="Xu Y."/>
            <person name="Zhou H."/>
            <person name="Xiong C."/>
            <person name="Li S."/>
            <person name="Yu J."/>
            <person name="Hong S."/>
            <person name="Yu X."/>
            <person name="Zou P."/>
            <person name="Chen C."/>
            <person name="Chang X."/>
            <person name="Wang W."/>
            <person name="Lv Y."/>
            <person name="Sun Y."/>
            <person name="Ma L."/>
            <person name="Shen B."/>
            <person name="Zhu C."/>
        </authorList>
    </citation>
    <scope>NUCLEOTIDE SEQUENCE [LARGE SCALE GENOMIC DNA]</scope>
</reference>
<organism evidence="2">
    <name type="scientific">Anopheles sinensis</name>
    <name type="common">Mosquito</name>
    <dbReference type="NCBI Taxonomy" id="74873"/>
    <lineage>
        <taxon>Eukaryota</taxon>
        <taxon>Metazoa</taxon>
        <taxon>Ecdysozoa</taxon>
        <taxon>Arthropoda</taxon>
        <taxon>Hexapoda</taxon>
        <taxon>Insecta</taxon>
        <taxon>Pterygota</taxon>
        <taxon>Neoptera</taxon>
        <taxon>Endopterygota</taxon>
        <taxon>Diptera</taxon>
        <taxon>Nematocera</taxon>
        <taxon>Culicoidea</taxon>
        <taxon>Culicidae</taxon>
        <taxon>Anophelinae</taxon>
        <taxon>Anopheles</taxon>
    </lineage>
</organism>
<protein>
    <submittedName>
        <fullName evidence="2 3">Uncharacterized protein</fullName>
    </submittedName>
</protein>
<feature type="compositionally biased region" description="Basic and acidic residues" evidence="1">
    <location>
        <begin position="1"/>
        <end position="22"/>
    </location>
</feature>
<proteinExistence type="predicted"/>
<dbReference type="VEuPathDB" id="VectorBase:ASIC018280"/>
<accession>A0A084WJ18</accession>
<evidence type="ECO:0000313" key="4">
    <source>
        <dbReference type="Proteomes" id="UP000030765"/>
    </source>
</evidence>
<dbReference type="AlphaFoldDB" id="A0A084WJ18"/>
<keyword evidence="4" id="KW-1185">Reference proteome</keyword>
<evidence type="ECO:0000313" key="3">
    <source>
        <dbReference type="EnsemblMetazoa" id="ASIC018280-PA"/>
    </source>
</evidence>
<feature type="region of interest" description="Disordered" evidence="1">
    <location>
        <begin position="1"/>
        <end position="51"/>
    </location>
</feature>
<dbReference type="EMBL" id="KE525347">
    <property type="protein sequence ID" value="KFB50212.1"/>
    <property type="molecule type" value="Genomic_DNA"/>
</dbReference>
<sequence length="88" mass="10487">MLRERKRYPNENHHDHDMRHYFEDEEEGGGTERVYGDDDEVAGNDDISPSRETRGEIVYELIHGKRMRMDGWIKVQQVKSWNDLPGTR</sequence>
<dbReference type="EMBL" id="ATLV01023960">
    <property type="status" value="NOT_ANNOTATED_CDS"/>
    <property type="molecule type" value="Genomic_DNA"/>
</dbReference>
<gene>
    <name evidence="2" type="ORF">ZHAS_00018280</name>
</gene>
<dbReference type="EnsemblMetazoa" id="ASIC018280-RA">
    <property type="protein sequence ID" value="ASIC018280-PA"/>
    <property type="gene ID" value="ASIC018280"/>
</dbReference>